<dbReference type="GeneID" id="94841858"/>
<keyword evidence="4" id="KW-1185">Reference proteome</keyword>
<feature type="compositionally biased region" description="Basic and acidic residues" evidence="1">
    <location>
        <begin position="200"/>
        <end position="210"/>
    </location>
</feature>
<accession>A0A1J4JUA0</accession>
<dbReference type="EMBL" id="MLAK01000855">
    <property type="protein sequence ID" value="OHT02727.1"/>
    <property type="molecule type" value="Genomic_DNA"/>
</dbReference>
<protein>
    <submittedName>
        <fullName evidence="3">Uncharacterized protein</fullName>
    </submittedName>
</protein>
<organism evidence="3 4">
    <name type="scientific">Tritrichomonas foetus</name>
    <dbReference type="NCBI Taxonomy" id="1144522"/>
    <lineage>
        <taxon>Eukaryota</taxon>
        <taxon>Metamonada</taxon>
        <taxon>Parabasalia</taxon>
        <taxon>Tritrichomonadida</taxon>
        <taxon>Tritrichomonadidae</taxon>
        <taxon>Tritrichomonas</taxon>
    </lineage>
</organism>
<dbReference type="RefSeq" id="XP_068355863.1">
    <property type="nucleotide sequence ID" value="XM_068507154.1"/>
</dbReference>
<proteinExistence type="predicted"/>
<evidence type="ECO:0000313" key="4">
    <source>
        <dbReference type="Proteomes" id="UP000179807"/>
    </source>
</evidence>
<keyword evidence="2" id="KW-0812">Transmembrane</keyword>
<evidence type="ECO:0000256" key="2">
    <source>
        <dbReference type="SAM" id="Phobius"/>
    </source>
</evidence>
<reference evidence="3" key="1">
    <citation type="submission" date="2016-10" db="EMBL/GenBank/DDBJ databases">
        <authorList>
            <person name="Benchimol M."/>
            <person name="Almeida L.G."/>
            <person name="Vasconcelos A.T."/>
            <person name="Perreira-Neves A."/>
            <person name="Rosa I.A."/>
            <person name="Tasca T."/>
            <person name="Bogo M.R."/>
            <person name="de Souza W."/>
        </authorList>
    </citation>
    <scope>NUCLEOTIDE SEQUENCE [LARGE SCALE GENOMIC DNA]</scope>
    <source>
        <strain evidence="3">K</strain>
    </source>
</reference>
<gene>
    <name evidence="3" type="ORF">TRFO_30094</name>
</gene>
<evidence type="ECO:0000313" key="3">
    <source>
        <dbReference type="EMBL" id="OHT02727.1"/>
    </source>
</evidence>
<dbReference type="VEuPathDB" id="TrichDB:TRFO_30094"/>
<feature type="region of interest" description="Disordered" evidence="1">
    <location>
        <begin position="200"/>
        <end position="219"/>
    </location>
</feature>
<dbReference type="Proteomes" id="UP000179807">
    <property type="component" value="Unassembled WGS sequence"/>
</dbReference>
<sequence>MFIFFFASLISCDQLFLIDWFRTAWNATATTLTSDGTIDESQIITYRLDLQDGFTKEDLVGELRSIDEFGVHKRICQIQLKFSSLDLSVEVNIAPPESQNPEDFETFVTLNGTVFDDENDFRATGVIDNEIEYSLVFMTLNDGEIQTFNRKTKEVIIYRFERPEQFKKPNALPQFIPIIMMFLIMMIRLATTYFKMAKEQKAKEETEREKRIKAKRKKN</sequence>
<keyword evidence="2" id="KW-0472">Membrane</keyword>
<dbReference type="AlphaFoldDB" id="A0A1J4JUA0"/>
<evidence type="ECO:0000256" key="1">
    <source>
        <dbReference type="SAM" id="MobiDB-lite"/>
    </source>
</evidence>
<comment type="caution">
    <text evidence="3">The sequence shown here is derived from an EMBL/GenBank/DDBJ whole genome shotgun (WGS) entry which is preliminary data.</text>
</comment>
<name>A0A1J4JUA0_9EUKA</name>
<feature type="transmembrane region" description="Helical" evidence="2">
    <location>
        <begin position="175"/>
        <end position="194"/>
    </location>
</feature>
<keyword evidence="2" id="KW-1133">Transmembrane helix</keyword>